<feature type="transmembrane region" description="Helical" evidence="8">
    <location>
        <begin position="1115"/>
        <end position="1135"/>
    </location>
</feature>
<organism evidence="11 12">
    <name type="scientific">Eggerthella guodeyinii</name>
    <dbReference type="NCBI Taxonomy" id="2690837"/>
    <lineage>
        <taxon>Bacteria</taxon>
        <taxon>Bacillati</taxon>
        <taxon>Actinomycetota</taxon>
        <taxon>Coriobacteriia</taxon>
        <taxon>Eggerthellales</taxon>
        <taxon>Eggerthellaceae</taxon>
        <taxon>Eggerthella</taxon>
    </lineage>
</organism>
<evidence type="ECO:0000256" key="9">
    <source>
        <dbReference type="SAM" id="SignalP"/>
    </source>
</evidence>
<evidence type="ECO:0000313" key="11">
    <source>
        <dbReference type="EMBL" id="QOS69767.1"/>
    </source>
</evidence>
<keyword evidence="4 6" id="KW-0720">Serine protease</keyword>
<keyword evidence="8" id="KW-0472">Membrane</keyword>
<dbReference type="GO" id="GO:0005975">
    <property type="term" value="P:carbohydrate metabolic process"/>
    <property type="evidence" value="ECO:0007669"/>
    <property type="project" value="UniProtKB-ARBA"/>
</dbReference>
<evidence type="ECO:0000256" key="4">
    <source>
        <dbReference type="ARBA" id="ARBA00022825"/>
    </source>
</evidence>
<dbReference type="GO" id="GO:0004252">
    <property type="term" value="F:serine-type endopeptidase activity"/>
    <property type="evidence" value="ECO:0007669"/>
    <property type="project" value="UniProtKB-UniRule"/>
</dbReference>
<name>A0A6L7IPY9_9ACTN</name>
<dbReference type="InterPro" id="IPR023828">
    <property type="entry name" value="Peptidase_S8_Ser-AS"/>
</dbReference>
<keyword evidence="8" id="KW-0812">Transmembrane</keyword>
<dbReference type="Proteomes" id="UP000478463">
    <property type="component" value="Chromosome"/>
</dbReference>
<proteinExistence type="inferred from homology"/>
<dbReference type="PROSITE" id="PS00137">
    <property type="entry name" value="SUBTILASE_HIS"/>
    <property type="match status" value="1"/>
</dbReference>
<dbReference type="InterPro" id="IPR013783">
    <property type="entry name" value="Ig-like_fold"/>
</dbReference>
<keyword evidence="8" id="KW-1133">Transmembrane helix</keyword>
<dbReference type="InterPro" id="IPR015500">
    <property type="entry name" value="Peptidase_S8_subtilisin-rel"/>
</dbReference>
<accession>A0A6L7IPY9</accession>
<reference evidence="11 12" key="1">
    <citation type="submission" date="2020-10" db="EMBL/GenBank/DDBJ databases">
        <title>Eggerthella sp. nov., isolated from human feces.</title>
        <authorList>
            <person name="Yajun G."/>
        </authorList>
    </citation>
    <scope>NUCLEOTIDE SEQUENCE [LARGE SCALE GENOMIC DNA]</scope>
    <source>
        <strain evidence="11 12">HF-1101</strain>
    </source>
</reference>
<dbReference type="PROSITE" id="PS51892">
    <property type="entry name" value="SUBTILASE"/>
    <property type="match status" value="1"/>
</dbReference>
<feature type="active site" description="Charge relay system" evidence="5 6">
    <location>
        <position position="617"/>
    </location>
</feature>
<evidence type="ECO:0000313" key="12">
    <source>
        <dbReference type="Proteomes" id="UP000478463"/>
    </source>
</evidence>
<keyword evidence="2 6" id="KW-0645">Protease</keyword>
<dbReference type="Gene3D" id="2.120.10.80">
    <property type="entry name" value="Kelch-type beta propeller"/>
    <property type="match status" value="1"/>
</dbReference>
<keyword evidence="3 6" id="KW-0378">Hydrolase</keyword>
<dbReference type="AlphaFoldDB" id="A0A6L7IPY9"/>
<dbReference type="SUPFAM" id="SSF52743">
    <property type="entry name" value="Subtilisin-like"/>
    <property type="match status" value="1"/>
</dbReference>
<dbReference type="PROSITE" id="PS00138">
    <property type="entry name" value="SUBTILASE_SER"/>
    <property type="match status" value="1"/>
</dbReference>
<dbReference type="PANTHER" id="PTHR43806:SF11">
    <property type="entry name" value="CEREVISIN-RELATED"/>
    <property type="match status" value="1"/>
</dbReference>
<dbReference type="GO" id="GO:0006508">
    <property type="term" value="P:proteolysis"/>
    <property type="evidence" value="ECO:0007669"/>
    <property type="project" value="UniProtKB-KW"/>
</dbReference>
<dbReference type="PRINTS" id="PR00723">
    <property type="entry name" value="SUBTILISIN"/>
</dbReference>
<feature type="region of interest" description="Disordered" evidence="7">
    <location>
        <begin position="181"/>
        <end position="208"/>
    </location>
</feature>
<feature type="region of interest" description="Disordered" evidence="7">
    <location>
        <begin position="1087"/>
        <end position="1106"/>
    </location>
</feature>
<dbReference type="InterPro" id="IPR015915">
    <property type="entry name" value="Kelch-typ_b-propeller"/>
</dbReference>
<feature type="active site" description="Charge relay system" evidence="5 6">
    <location>
        <position position="270"/>
    </location>
</feature>
<feature type="domain" description="Peptidase S8/S53" evidence="10">
    <location>
        <begin position="208"/>
        <end position="422"/>
    </location>
</feature>
<dbReference type="Gene3D" id="2.60.40.10">
    <property type="entry name" value="Immunoglobulins"/>
    <property type="match status" value="1"/>
</dbReference>
<dbReference type="KEGG" id="egd:GS424_008005"/>
<sequence>MRELPGLAKAGNFPAGALGGFARLALALALALSLAPAVPASAAQPDAGWADDIPAMLASGPYAEGEAVACLDGAAVATLSDEAGAEAVMDLDAEAIGAGAADSLTVVRSDSLSTEELLNELADDPSVLFAEPNYTGAQPADGDGSATAAVAASLASGGGAAATAASKDMTAYQWGFGNDGSTLQTPGASDAASANPPSWNEPGGNMGGDEAVVAILDGGIDASHPDLDGSIYRFSADQQRALGCGEYGYNAEAAANPALDATDVTDNDNHGTHCAGIIAAEWDGAGTSGIASNAKLMVIKNGDATTSLVDQLNAYAFVKKAVLEQGIDVRVTSNSWVVAQASRALDAAVRDLGESCGIVSVFGAGNWAQDNDENLYSASTLKDNPYAVVVAATNTADELWDRSHYGATTVDLGAPGGGILSTVPLSCSRYLPDVVDDGANLLYEGFDGDGASSAVTLAAVTAEGGTAPLSDADYGDATAFATGSGSFSATLDQPVEVHGANGMHVVEFAATDVAAPAEGAGASFGLSMYTEALAAPYAAQVKLADGTWASIDDSEHGSAKCLGQTWDALDLDLPAGTDFSDFRLRVTFVAPLGTHIWFDSVGVGTQKVPYDYLSGTSMATPAVAGACAVLAAQHPDDTAAQLAARLMGTVRPNGSLAGRTTTGGALDLSVVGDPSAPETALNPVIDSFAAEGATLSVAGTAFGARAGAVEVRQAGLGDDGESLPAAIDAWDDSSVLLTAEEPLSGIVDVRVTTAAGKTSHRSFFVSQGRTVYELACSLPASAGDDYAVDDFVDYETSGILQPLQGGLLALPQTALIEGSAFVQRMWRYDVAADAWQELAALPEPLQDASAALWGGKLLVKGTSMELVGDGVPRSWGAVDPADADKAETRLYAYDPDAGRWDELPAAGVPRGSTLANADGALLLVGGDGGAASASAILSYDAERGALSPAGTLAVARTNPQVVASGSTVYVYDAENGSLEAVRDGAGTVLENAFPAFSEGADDARSFAAVDGGVAMVGPLSADGKADTYLLLDGRSSFEPYAKRSSDGKALSPTAAACDGKLFVLASSFVEPNGRYFRATALAADEPSVAPGAGGATDGRTGSSALAKTGDGTLPAVPLAVAAAALAASALGAAAARRRRDGAD</sequence>
<evidence type="ECO:0000256" key="5">
    <source>
        <dbReference type="PIRSR" id="PIRSR615500-1"/>
    </source>
</evidence>
<comment type="similarity">
    <text evidence="1 6">Belongs to the peptidase S8 family.</text>
</comment>
<protein>
    <submittedName>
        <fullName evidence="11">S8 family serine peptidase</fullName>
    </submittedName>
</protein>
<dbReference type="InterPro" id="IPR022398">
    <property type="entry name" value="Peptidase_S8_His-AS"/>
</dbReference>
<evidence type="ECO:0000256" key="8">
    <source>
        <dbReference type="SAM" id="Phobius"/>
    </source>
</evidence>
<dbReference type="SUPFAM" id="SSF117281">
    <property type="entry name" value="Kelch motif"/>
    <property type="match status" value="1"/>
</dbReference>
<dbReference type="Pfam" id="PF00082">
    <property type="entry name" value="Peptidase_S8"/>
    <property type="match status" value="2"/>
</dbReference>
<feature type="domain" description="Peptidase S8/S53" evidence="10">
    <location>
        <begin position="605"/>
        <end position="651"/>
    </location>
</feature>
<gene>
    <name evidence="11" type="ORF">GS424_008005</name>
</gene>
<feature type="chain" id="PRO_5043456285" evidence="9">
    <location>
        <begin position="43"/>
        <end position="1143"/>
    </location>
</feature>
<evidence type="ECO:0000256" key="1">
    <source>
        <dbReference type="ARBA" id="ARBA00011073"/>
    </source>
</evidence>
<dbReference type="RefSeq" id="WP_160941641.1">
    <property type="nucleotide sequence ID" value="NZ_CP063310.1"/>
</dbReference>
<dbReference type="EMBL" id="CP063310">
    <property type="protein sequence ID" value="QOS69767.1"/>
    <property type="molecule type" value="Genomic_DNA"/>
</dbReference>
<keyword evidence="9" id="KW-0732">Signal</keyword>
<feature type="signal peptide" evidence="9">
    <location>
        <begin position="1"/>
        <end position="42"/>
    </location>
</feature>
<evidence type="ECO:0000256" key="2">
    <source>
        <dbReference type="ARBA" id="ARBA00022670"/>
    </source>
</evidence>
<dbReference type="Gene3D" id="3.40.50.200">
    <property type="entry name" value="Peptidase S8/S53 domain"/>
    <property type="match status" value="2"/>
</dbReference>
<dbReference type="InterPro" id="IPR036852">
    <property type="entry name" value="Peptidase_S8/S53_dom_sf"/>
</dbReference>
<evidence type="ECO:0000256" key="6">
    <source>
        <dbReference type="PROSITE-ProRule" id="PRU01240"/>
    </source>
</evidence>
<dbReference type="InterPro" id="IPR050131">
    <property type="entry name" value="Peptidase_S8_subtilisin-like"/>
</dbReference>
<evidence type="ECO:0000259" key="10">
    <source>
        <dbReference type="Pfam" id="PF00082"/>
    </source>
</evidence>
<evidence type="ECO:0000256" key="7">
    <source>
        <dbReference type="SAM" id="MobiDB-lite"/>
    </source>
</evidence>
<evidence type="ECO:0000256" key="3">
    <source>
        <dbReference type="ARBA" id="ARBA00022801"/>
    </source>
</evidence>
<feature type="active site" description="Charge relay system" evidence="5 6">
    <location>
        <position position="217"/>
    </location>
</feature>
<dbReference type="InterPro" id="IPR000209">
    <property type="entry name" value="Peptidase_S8/S53_dom"/>
</dbReference>
<dbReference type="PANTHER" id="PTHR43806">
    <property type="entry name" value="PEPTIDASE S8"/>
    <property type="match status" value="1"/>
</dbReference>